<evidence type="ECO:0000313" key="2">
    <source>
        <dbReference type="EMBL" id="AQS88379.1"/>
    </source>
</evidence>
<evidence type="ECO:0000313" key="3">
    <source>
        <dbReference type="Proteomes" id="UP000188604"/>
    </source>
</evidence>
<keyword evidence="3" id="KW-1185">Reference proteome</keyword>
<dbReference type="SUPFAM" id="SSF48452">
    <property type="entry name" value="TPR-like"/>
    <property type="match status" value="1"/>
</dbReference>
<dbReference type="Pfam" id="PF00534">
    <property type="entry name" value="Glycos_transf_1"/>
    <property type="match status" value="1"/>
</dbReference>
<dbReference type="PANTHER" id="PTHR46401:SF2">
    <property type="entry name" value="GLYCOSYLTRANSFERASE WBBK-RELATED"/>
    <property type="match status" value="1"/>
</dbReference>
<dbReference type="PANTHER" id="PTHR46401">
    <property type="entry name" value="GLYCOSYLTRANSFERASE WBBK-RELATED"/>
    <property type="match status" value="1"/>
</dbReference>
<dbReference type="EMBL" id="CP014691">
    <property type="protein sequence ID" value="AQS88379.1"/>
    <property type="molecule type" value="Genomic_DNA"/>
</dbReference>
<dbReference type="KEGG" id="nch:A0U93_10980"/>
<dbReference type="GO" id="GO:0016757">
    <property type="term" value="F:glycosyltransferase activity"/>
    <property type="evidence" value="ECO:0007669"/>
    <property type="project" value="InterPro"/>
</dbReference>
<accession>A0A1U9KRL5</accession>
<dbReference type="InterPro" id="IPR011990">
    <property type="entry name" value="TPR-like_helical_dom_sf"/>
</dbReference>
<gene>
    <name evidence="2" type="ORF">A0U93_10980</name>
</gene>
<dbReference type="OrthoDB" id="7263484at2"/>
<organism evidence="2 3">
    <name type="scientific">Neoasaia chiangmaiensis</name>
    <dbReference type="NCBI Taxonomy" id="320497"/>
    <lineage>
        <taxon>Bacteria</taxon>
        <taxon>Pseudomonadati</taxon>
        <taxon>Pseudomonadota</taxon>
        <taxon>Alphaproteobacteria</taxon>
        <taxon>Acetobacterales</taxon>
        <taxon>Acetobacteraceae</taxon>
        <taxon>Neoasaia</taxon>
    </lineage>
</organism>
<reference evidence="2 3" key="1">
    <citation type="submission" date="2016-03" db="EMBL/GenBank/DDBJ databases">
        <title>Acetic acid bacteria sequencing.</title>
        <authorList>
            <person name="Brandt J."/>
            <person name="Jakob F."/>
            <person name="Vogel R.F."/>
        </authorList>
    </citation>
    <scope>NUCLEOTIDE SEQUENCE [LARGE SCALE GENOMIC DNA]</scope>
    <source>
        <strain evidence="2 3">NBRC 101099</strain>
    </source>
</reference>
<dbReference type="GO" id="GO:0009103">
    <property type="term" value="P:lipopolysaccharide biosynthetic process"/>
    <property type="evidence" value="ECO:0007669"/>
    <property type="project" value="TreeGrafter"/>
</dbReference>
<dbReference type="STRING" id="320497.A0U93_10980"/>
<proteinExistence type="predicted"/>
<dbReference type="InterPro" id="IPR019734">
    <property type="entry name" value="TPR_rpt"/>
</dbReference>
<name>A0A1U9KRL5_9PROT</name>
<evidence type="ECO:0000256" key="1">
    <source>
        <dbReference type="ARBA" id="ARBA00022679"/>
    </source>
</evidence>
<dbReference type="SUPFAM" id="SSF53756">
    <property type="entry name" value="UDP-Glycosyltransferase/glycogen phosphorylase"/>
    <property type="match status" value="1"/>
</dbReference>
<dbReference type="Proteomes" id="UP000188604">
    <property type="component" value="Chromosome"/>
</dbReference>
<dbReference type="AlphaFoldDB" id="A0A1U9KRL5"/>
<protein>
    <submittedName>
        <fullName evidence="2">Uncharacterized protein</fullName>
    </submittedName>
</protein>
<dbReference type="SMART" id="SM00028">
    <property type="entry name" value="TPR"/>
    <property type="match status" value="3"/>
</dbReference>
<dbReference type="Gene3D" id="1.25.40.10">
    <property type="entry name" value="Tetratricopeptide repeat domain"/>
    <property type="match status" value="1"/>
</dbReference>
<dbReference type="InterPro" id="IPR001296">
    <property type="entry name" value="Glyco_trans_1"/>
</dbReference>
<keyword evidence="1" id="KW-0808">Transferase</keyword>
<dbReference type="Gene3D" id="3.40.50.2000">
    <property type="entry name" value="Glycogen Phosphorylase B"/>
    <property type="match status" value="2"/>
</dbReference>
<dbReference type="RefSeq" id="WP_077807408.1">
    <property type="nucleotide sequence ID" value="NZ_BJXS01000003.1"/>
</dbReference>
<sequence>MKVAILAVAMSERYDAVCNDVAHHYRLLSETCPLVEEVRVFAGAYDVTAFPDVPVETFERAEQWLADDKGIVVLLHYCDGHLPQGAQWRAEGRKLIVRWHNATPPWFTFGVQNQNANHALLGYRTVMAFIDRSETWFWGNSDFTREQLLALGASAERCRVVYPASRYLDSETSWPTADDPTNAGDGFDLLFVSRVVAHKGHTNAIALADRVREITDQPVRLHIVGKGFDEPSAFSTKLRDAIKAARAEIVVHGAIPDDALMSLYRHADAFICLSEHEGFGLPVFEAMRHRLPVVAWATTAFRTLLADHPFAFPNFDLDLFAAAVAALKQPGVKTQLLEVQYAIARQYTAAMIAGQVNDALAAVESPWGQPANDDLMRAAVRFRPNIAQALDTAHRRMLEVHPKSFDDTVAFDAHINVTSLYDLRMFKDFIRQKQDIITALTTPVARPSVMFPPAEFSLHRHVGTKSTSAEGNGPTAQTMPAAYLVFGPYARLPVGQYEATMDAVLTIDSDGIFAFEIDVSADGQECVKRSLTLGQGIYRLDEPIAFGWAQEGARMELRLRAVEPFLGSLVFSGATVTKTDVPATVGKAAPASGVPSFTLPTLTWPAWGTALRRMPGKRRARRTFRQGNAARDAGQWVEAARLYDAGLEDDPDNFAYLVQAGHMYKEAGVNETALSRYAAAYRLNPGDADLCLQMGHFFKMTGDKKKARDFYEKALSACGDIAADAGGELASMGGG</sequence>